<accession>A0A4Z0YJF9</accession>
<organism evidence="2 3">
    <name type="scientific">Xylaria hypoxylon</name>
    <dbReference type="NCBI Taxonomy" id="37992"/>
    <lineage>
        <taxon>Eukaryota</taxon>
        <taxon>Fungi</taxon>
        <taxon>Dikarya</taxon>
        <taxon>Ascomycota</taxon>
        <taxon>Pezizomycotina</taxon>
        <taxon>Sordariomycetes</taxon>
        <taxon>Xylariomycetidae</taxon>
        <taxon>Xylariales</taxon>
        <taxon>Xylariaceae</taxon>
        <taxon>Xylaria</taxon>
    </lineage>
</organism>
<evidence type="ECO:0000313" key="3">
    <source>
        <dbReference type="Proteomes" id="UP000297716"/>
    </source>
</evidence>
<sequence length="184" mass="19691">MYLQSVATAILLLATSISAVPLEETTTLLDRPDGGYATQHNDDGTDTVLKFMSLADMNLTEISPVVERSLETRSSKTVCEGLVLDRTNLIQAWQCLQNLLGGGFVFGKGQVGYCKVGTVVVYACNYASNTVSRDTIQNALSTVSLNCGDLTSGYQRCQGSCGLVDSTIGRKNNGADFCYDGYKG</sequence>
<gene>
    <name evidence="2" type="ORF">E0Z10_g8497</name>
</gene>
<feature type="signal peptide" evidence="1">
    <location>
        <begin position="1"/>
        <end position="19"/>
    </location>
</feature>
<comment type="caution">
    <text evidence="2">The sequence shown here is derived from an EMBL/GenBank/DDBJ whole genome shotgun (WGS) entry which is preliminary data.</text>
</comment>
<evidence type="ECO:0008006" key="4">
    <source>
        <dbReference type="Google" id="ProtNLM"/>
    </source>
</evidence>
<evidence type="ECO:0000256" key="1">
    <source>
        <dbReference type="SAM" id="SignalP"/>
    </source>
</evidence>
<name>A0A4Z0YJF9_9PEZI</name>
<evidence type="ECO:0000313" key="2">
    <source>
        <dbReference type="EMBL" id="TGJ80258.1"/>
    </source>
</evidence>
<keyword evidence="3" id="KW-1185">Reference proteome</keyword>
<dbReference type="AlphaFoldDB" id="A0A4Z0YJF9"/>
<protein>
    <recommendedName>
        <fullName evidence="4">Cyanovirin-N domain-containing protein</fullName>
    </recommendedName>
</protein>
<feature type="chain" id="PRO_5021212075" description="Cyanovirin-N domain-containing protein" evidence="1">
    <location>
        <begin position="20"/>
        <end position="184"/>
    </location>
</feature>
<reference evidence="2 3" key="1">
    <citation type="submission" date="2019-03" db="EMBL/GenBank/DDBJ databases">
        <title>Draft genome sequence of Xylaria hypoxylon DSM 108379, a ubiquitous saprotrophic-parasitic fungi on hardwood.</title>
        <authorList>
            <person name="Buettner E."/>
            <person name="Leonhardt S."/>
            <person name="Gebauer A.M."/>
            <person name="Liers C."/>
            <person name="Hofrichter M."/>
            <person name="Kellner H."/>
        </authorList>
    </citation>
    <scope>NUCLEOTIDE SEQUENCE [LARGE SCALE GENOMIC DNA]</scope>
    <source>
        <strain evidence="2 3">DSM 108379</strain>
    </source>
</reference>
<dbReference type="OrthoDB" id="4629227at2759"/>
<proteinExistence type="predicted"/>
<keyword evidence="1" id="KW-0732">Signal</keyword>
<dbReference type="Proteomes" id="UP000297716">
    <property type="component" value="Unassembled WGS sequence"/>
</dbReference>
<dbReference type="EMBL" id="SKBN01000232">
    <property type="protein sequence ID" value="TGJ80258.1"/>
    <property type="molecule type" value="Genomic_DNA"/>
</dbReference>